<dbReference type="PANTHER" id="PTHR30173:SF43">
    <property type="entry name" value="ECF RNA POLYMERASE SIGMA FACTOR SIGI-RELATED"/>
    <property type="match status" value="1"/>
</dbReference>
<evidence type="ECO:0000256" key="6">
    <source>
        <dbReference type="ARBA" id="ARBA00023163"/>
    </source>
</evidence>
<dbReference type="Gene3D" id="3.10.450.50">
    <property type="match status" value="1"/>
</dbReference>
<dbReference type="SUPFAM" id="SSF88659">
    <property type="entry name" value="Sigma3 and sigma4 domains of RNA polymerase sigma factors"/>
    <property type="match status" value="1"/>
</dbReference>
<evidence type="ECO:0000256" key="3">
    <source>
        <dbReference type="ARBA" id="ARBA00023015"/>
    </source>
</evidence>
<dbReference type="EMBL" id="LQOT01000073">
    <property type="protein sequence ID" value="ORV40448.1"/>
    <property type="molecule type" value="Genomic_DNA"/>
</dbReference>
<feature type="domain" description="RNA polymerase sigma factor 70 region 4 type 2" evidence="9">
    <location>
        <begin position="110"/>
        <end position="162"/>
    </location>
</feature>
<dbReference type="STRING" id="188915.AWC02_18970"/>
<dbReference type="InterPro" id="IPR013249">
    <property type="entry name" value="RNA_pol_sigma70_r4_t2"/>
</dbReference>
<evidence type="ECO:0000256" key="7">
    <source>
        <dbReference type="SAM" id="MobiDB-lite"/>
    </source>
</evidence>
<dbReference type="InterPro" id="IPR032710">
    <property type="entry name" value="NTF2-like_dom_sf"/>
</dbReference>
<dbReference type="Pfam" id="PF04542">
    <property type="entry name" value="Sigma70_r2"/>
    <property type="match status" value="1"/>
</dbReference>
<accession>A0A1X1T7F0</accession>
<dbReference type="InterPro" id="IPR052704">
    <property type="entry name" value="ECF_Sigma-70_Domain"/>
</dbReference>
<evidence type="ECO:0000259" key="9">
    <source>
        <dbReference type="Pfam" id="PF08281"/>
    </source>
</evidence>
<dbReference type="PANTHER" id="PTHR30173">
    <property type="entry name" value="SIGMA 19 FACTOR"/>
    <property type="match status" value="1"/>
</dbReference>
<keyword evidence="11" id="KW-1185">Reference proteome</keyword>
<dbReference type="InterPro" id="IPR013325">
    <property type="entry name" value="RNA_pol_sigma_r2"/>
</dbReference>
<keyword evidence="3" id="KW-0805">Transcription regulation</keyword>
<protein>
    <submittedName>
        <fullName evidence="10">RNA polymerase subunit sigma</fullName>
    </submittedName>
</protein>
<evidence type="ECO:0000256" key="1">
    <source>
        <dbReference type="ARBA" id="ARBA00010641"/>
    </source>
</evidence>
<dbReference type="Gene3D" id="1.10.10.10">
    <property type="entry name" value="Winged helix-like DNA-binding domain superfamily/Winged helix DNA-binding domain"/>
    <property type="match status" value="1"/>
</dbReference>
<dbReference type="SUPFAM" id="SSF88946">
    <property type="entry name" value="Sigma2 domain of RNA polymerase sigma factors"/>
    <property type="match status" value="1"/>
</dbReference>
<evidence type="ECO:0000313" key="10">
    <source>
        <dbReference type="EMBL" id="ORV40448.1"/>
    </source>
</evidence>
<comment type="similarity">
    <text evidence="1">Belongs to the sigma-70 factor family. ECF subfamily.</text>
</comment>
<comment type="subunit">
    <text evidence="2">Interacts transiently with the RNA polymerase catalytic core formed by RpoA, RpoB, RpoC and RpoZ (2 alpha, 1 beta, 1 beta' and 1 omega subunit) to form the RNA polymerase holoenzyme that can initiate transcription.</text>
</comment>
<evidence type="ECO:0000259" key="8">
    <source>
        <dbReference type="Pfam" id="PF04542"/>
    </source>
</evidence>
<evidence type="ECO:0000256" key="2">
    <source>
        <dbReference type="ARBA" id="ARBA00011344"/>
    </source>
</evidence>
<sequence length="312" mass="33470">MGNTDGLARRFEDNRHRLHSVAFHVLGSAADAEDAVQAAWLKASRADYAAVDNLPGWLTTITARVSVDALRARSRRIEQPLPEPSELNGSTAFAVPAADEEVLRSEAVSRALLVVLDRLSPSQRVAFVLHDVFDVPFEDIGDVLDRSPEAAKKLASRARARLRDTSGEPPRRRAEHLRVVSAFLAASRGGDIPALLEMLAPDVVRRVDPVLVPAGVPTQMRGAADVAQETRSFTGRAEVGAVLIVDGAPSIAIAPGGRLFALLRIGIGDDGRIHTIDITGDRKRLRTATLHLPGADLPPEHATAARRGPVLL</sequence>
<proteinExistence type="inferred from homology"/>
<dbReference type="AlphaFoldDB" id="A0A1X1T7F0"/>
<evidence type="ECO:0000256" key="4">
    <source>
        <dbReference type="ARBA" id="ARBA00023082"/>
    </source>
</evidence>
<dbReference type="InterPro" id="IPR036388">
    <property type="entry name" value="WH-like_DNA-bd_sf"/>
</dbReference>
<dbReference type="InterPro" id="IPR013324">
    <property type="entry name" value="RNA_pol_sigma_r3/r4-like"/>
</dbReference>
<evidence type="ECO:0000256" key="5">
    <source>
        <dbReference type="ARBA" id="ARBA00023125"/>
    </source>
</evidence>
<dbReference type="SUPFAM" id="SSF54427">
    <property type="entry name" value="NTF2-like"/>
    <property type="match status" value="1"/>
</dbReference>
<keyword evidence="6" id="KW-0804">Transcription</keyword>
<dbReference type="Pfam" id="PF08281">
    <property type="entry name" value="Sigma70_r4_2"/>
    <property type="match status" value="1"/>
</dbReference>
<dbReference type="Gene3D" id="1.10.1740.10">
    <property type="match status" value="1"/>
</dbReference>
<dbReference type="InterPro" id="IPR014284">
    <property type="entry name" value="RNA_pol_sigma-70_dom"/>
</dbReference>
<dbReference type="Proteomes" id="UP000193465">
    <property type="component" value="Unassembled WGS sequence"/>
</dbReference>
<keyword evidence="4" id="KW-0731">Sigma factor</keyword>
<gene>
    <name evidence="10" type="ORF">AWC02_18970</name>
</gene>
<comment type="caution">
    <text evidence="10">The sequence shown here is derived from an EMBL/GenBank/DDBJ whole genome shotgun (WGS) entry which is preliminary data.</text>
</comment>
<organism evidence="10 11">
    <name type="scientific">Mycolicibacter engbaekii</name>
    <dbReference type="NCBI Taxonomy" id="188915"/>
    <lineage>
        <taxon>Bacteria</taxon>
        <taxon>Bacillati</taxon>
        <taxon>Actinomycetota</taxon>
        <taxon>Actinomycetes</taxon>
        <taxon>Mycobacteriales</taxon>
        <taxon>Mycobacteriaceae</taxon>
        <taxon>Mycolicibacter</taxon>
    </lineage>
</organism>
<name>A0A1X1T7F0_9MYCO</name>
<dbReference type="InterPro" id="IPR007627">
    <property type="entry name" value="RNA_pol_sigma70_r2"/>
</dbReference>
<feature type="domain" description="RNA polymerase sigma-70 region 2" evidence="8">
    <location>
        <begin position="11"/>
        <end position="76"/>
    </location>
</feature>
<reference evidence="10 11" key="1">
    <citation type="submission" date="2016-01" db="EMBL/GenBank/DDBJ databases">
        <title>The new phylogeny of the genus Mycobacterium.</title>
        <authorList>
            <person name="Tarcisio F."/>
            <person name="Conor M."/>
            <person name="Antonella G."/>
            <person name="Elisabetta G."/>
            <person name="Giulia F.S."/>
            <person name="Sara T."/>
            <person name="Anna F."/>
            <person name="Clotilde B."/>
            <person name="Roberto B."/>
            <person name="Veronica D.S."/>
            <person name="Fabio R."/>
            <person name="Monica P."/>
            <person name="Olivier J."/>
            <person name="Enrico T."/>
            <person name="Nicola S."/>
        </authorList>
    </citation>
    <scope>NUCLEOTIDE SEQUENCE [LARGE SCALE GENOMIC DNA]</scope>
    <source>
        <strain evidence="10 11">ATCC 27353</strain>
    </source>
</reference>
<dbReference type="GO" id="GO:0016987">
    <property type="term" value="F:sigma factor activity"/>
    <property type="evidence" value="ECO:0007669"/>
    <property type="project" value="UniProtKB-KW"/>
</dbReference>
<keyword evidence="5" id="KW-0238">DNA-binding</keyword>
<feature type="region of interest" description="Disordered" evidence="7">
    <location>
        <begin position="292"/>
        <end position="312"/>
    </location>
</feature>
<dbReference type="GO" id="GO:0003677">
    <property type="term" value="F:DNA binding"/>
    <property type="evidence" value="ECO:0007669"/>
    <property type="project" value="UniProtKB-KW"/>
</dbReference>
<dbReference type="RefSeq" id="WP_085130265.1">
    <property type="nucleotide sequence ID" value="NZ_LQOT01000073.1"/>
</dbReference>
<dbReference type="NCBIfam" id="TIGR02937">
    <property type="entry name" value="sigma70-ECF"/>
    <property type="match status" value="1"/>
</dbReference>
<dbReference type="GO" id="GO:0006352">
    <property type="term" value="P:DNA-templated transcription initiation"/>
    <property type="evidence" value="ECO:0007669"/>
    <property type="project" value="InterPro"/>
</dbReference>
<evidence type="ECO:0000313" key="11">
    <source>
        <dbReference type="Proteomes" id="UP000193465"/>
    </source>
</evidence>